<dbReference type="STRING" id="5454.A0A163I6X3"/>
<feature type="region of interest" description="Disordered" evidence="1">
    <location>
        <begin position="1"/>
        <end position="56"/>
    </location>
</feature>
<keyword evidence="3" id="KW-1185">Reference proteome</keyword>
<feature type="compositionally biased region" description="Acidic residues" evidence="1">
    <location>
        <begin position="1"/>
        <end position="25"/>
    </location>
</feature>
<proteinExistence type="predicted"/>
<evidence type="ECO:0000313" key="2">
    <source>
        <dbReference type="EMBL" id="KZM25632.1"/>
    </source>
</evidence>
<sequence length="351" mass="40190">MDFEMDSEMDFEMESEMDFENMDSEIESRSPTKTPDGVHAERMVEKDRGSLKKQNNKRRRPIFLTPRLIYEERFEFLASRLVAMRARFLAKSIVGNLRHSHTQLECDLLMLDDSDEESTDDETEASSVCDKAFEDLNMFRQFLVRSVAFKTLRAQIYSFVVPEVSNHTRTTPLVEAPHDVEITKVPKYSGWAQLESTTWKMWGSDLAQTLDLLLVHKDFGIAKRLSKQLASEALSLATGRAFFAMGRLEPALTRGLTRLCWTCRCGGWLFSDVKELEVGGTGELAARMENTTRSRVVSATYNKHSSNQQYNVPRHFRWFGSRSGVCQTDQQRPSRFFFTTSSNPTLTALGQ</sequence>
<protein>
    <submittedName>
        <fullName evidence="2">Uncharacterized protein</fullName>
    </submittedName>
</protein>
<accession>A0A163I6X3</accession>
<dbReference type="EMBL" id="JYNV01000123">
    <property type="protein sequence ID" value="KZM25632.1"/>
    <property type="molecule type" value="Genomic_DNA"/>
</dbReference>
<evidence type="ECO:0000256" key="1">
    <source>
        <dbReference type="SAM" id="MobiDB-lite"/>
    </source>
</evidence>
<organism evidence="2 3">
    <name type="scientific">Didymella rabiei</name>
    <name type="common">Chickpea ascochyta blight fungus</name>
    <name type="synonym">Mycosphaerella rabiei</name>
    <dbReference type="NCBI Taxonomy" id="5454"/>
    <lineage>
        <taxon>Eukaryota</taxon>
        <taxon>Fungi</taxon>
        <taxon>Dikarya</taxon>
        <taxon>Ascomycota</taxon>
        <taxon>Pezizomycotina</taxon>
        <taxon>Dothideomycetes</taxon>
        <taxon>Pleosporomycetidae</taxon>
        <taxon>Pleosporales</taxon>
        <taxon>Pleosporineae</taxon>
        <taxon>Didymellaceae</taxon>
        <taxon>Ascochyta</taxon>
    </lineage>
</organism>
<feature type="compositionally biased region" description="Basic and acidic residues" evidence="1">
    <location>
        <begin position="26"/>
        <end position="50"/>
    </location>
</feature>
<comment type="caution">
    <text evidence="2">The sequence shown here is derived from an EMBL/GenBank/DDBJ whole genome shotgun (WGS) entry which is preliminary data.</text>
</comment>
<gene>
    <name evidence="2" type="ORF">ST47_g3190</name>
</gene>
<evidence type="ECO:0000313" key="3">
    <source>
        <dbReference type="Proteomes" id="UP000076837"/>
    </source>
</evidence>
<reference evidence="2 3" key="1">
    <citation type="journal article" date="2016" name="Sci. Rep.">
        <title>Draft genome sequencing and secretome analysis of fungal phytopathogen Ascochyta rabiei provides insight into the necrotrophic effector repertoire.</title>
        <authorList>
            <person name="Verma S."/>
            <person name="Gazara R.K."/>
            <person name="Nizam S."/>
            <person name="Parween S."/>
            <person name="Chattopadhyay D."/>
            <person name="Verma P.K."/>
        </authorList>
    </citation>
    <scope>NUCLEOTIDE SEQUENCE [LARGE SCALE GENOMIC DNA]</scope>
    <source>
        <strain evidence="2 3">ArDII</strain>
    </source>
</reference>
<dbReference type="Proteomes" id="UP000076837">
    <property type="component" value="Unassembled WGS sequence"/>
</dbReference>
<dbReference type="AlphaFoldDB" id="A0A163I6X3"/>
<name>A0A163I6X3_DIDRA</name>
<dbReference type="OrthoDB" id="5355526at2759"/>